<comment type="caution">
    <text evidence="1">The sequence shown here is derived from an EMBL/GenBank/DDBJ whole genome shotgun (WGS) entry which is preliminary data.</text>
</comment>
<organism evidence="1 2">
    <name type="scientific">Candidatus Woesebacteria bacterium RIFCSPLOWO2_01_FULL_37_19</name>
    <dbReference type="NCBI Taxonomy" id="1802514"/>
    <lineage>
        <taxon>Bacteria</taxon>
        <taxon>Candidatus Woeseibacteriota</taxon>
    </lineage>
</organism>
<sequence>MSEILHENPFRRIFNRLDNSSDENSEKDEADLLDREIARLEKEPYITSLKVASDILKEDDPLASVKRRDMGGKDDIRNMVLRIETENPEITFKAMVAVLSRLYTDDQEIIKEWNRSALNVKSIKEGIFTIIKMPLIEGLGLELNTMSGRSCLSLVEPKQPTSPQVYP</sequence>
<gene>
    <name evidence="1" type="ORF">A2955_01090</name>
</gene>
<name>A0A1F8AXT6_9BACT</name>
<proteinExistence type="predicted"/>
<dbReference type="Proteomes" id="UP000177501">
    <property type="component" value="Unassembled WGS sequence"/>
</dbReference>
<dbReference type="EMBL" id="MGHA01000078">
    <property type="protein sequence ID" value="OGM56557.1"/>
    <property type="molecule type" value="Genomic_DNA"/>
</dbReference>
<evidence type="ECO:0000313" key="2">
    <source>
        <dbReference type="Proteomes" id="UP000177501"/>
    </source>
</evidence>
<accession>A0A1F8AXT6</accession>
<dbReference type="AlphaFoldDB" id="A0A1F8AXT6"/>
<protein>
    <submittedName>
        <fullName evidence="1">Uncharacterized protein</fullName>
    </submittedName>
</protein>
<reference evidence="1 2" key="1">
    <citation type="journal article" date="2016" name="Nat. Commun.">
        <title>Thousands of microbial genomes shed light on interconnected biogeochemical processes in an aquifer system.</title>
        <authorList>
            <person name="Anantharaman K."/>
            <person name="Brown C.T."/>
            <person name="Hug L.A."/>
            <person name="Sharon I."/>
            <person name="Castelle C.J."/>
            <person name="Probst A.J."/>
            <person name="Thomas B.C."/>
            <person name="Singh A."/>
            <person name="Wilkins M.J."/>
            <person name="Karaoz U."/>
            <person name="Brodie E.L."/>
            <person name="Williams K.H."/>
            <person name="Hubbard S.S."/>
            <person name="Banfield J.F."/>
        </authorList>
    </citation>
    <scope>NUCLEOTIDE SEQUENCE [LARGE SCALE GENOMIC DNA]</scope>
</reference>
<evidence type="ECO:0000313" key="1">
    <source>
        <dbReference type="EMBL" id="OGM56557.1"/>
    </source>
</evidence>